<accession>A0A9K3DPP0</accession>
<evidence type="ECO:0000313" key="12">
    <source>
        <dbReference type="EMBL" id="KAF5758930.1"/>
    </source>
</evidence>
<keyword evidence="7" id="KW-0833">Ubl conjugation pathway</keyword>
<feature type="region of interest" description="Disordered" evidence="10">
    <location>
        <begin position="88"/>
        <end position="172"/>
    </location>
</feature>
<keyword evidence="6 9" id="KW-0863">Zinc-finger</keyword>
<feature type="compositionally biased region" description="Polar residues" evidence="10">
    <location>
        <begin position="385"/>
        <end position="394"/>
    </location>
</feature>
<comment type="catalytic activity">
    <reaction evidence="1">
        <text>S-ubiquitinyl-[E2 ubiquitin-conjugating enzyme]-L-cysteine + [acceptor protein]-L-lysine = [E2 ubiquitin-conjugating enzyme]-L-cysteine + N(6)-ubiquitinyl-[acceptor protein]-L-lysine.</text>
        <dbReference type="EC" id="2.3.2.27"/>
    </reaction>
</comment>
<dbReference type="GO" id="GO:0061630">
    <property type="term" value="F:ubiquitin protein ligase activity"/>
    <property type="evidence" value="ECO:0000318"/>
    <property type="project" value="GO_Central"/>
</dbReference>
<reference evidence="12" key="1">
    <citation type="journal article" date="2017" name="Nature">
        <title>The sunflower genome provides insights into oil metabolism, flowering and Asterid evolution.</title>
        <authorList>
            <person name="Badouin H."/>
            <person name="Gouzy J."/>
            <person name="Grassa C.J."/>
            <person name="Murat F."/>
            <person name="Staton S.E."/>
            <person name="Cottret L."/>
            <person name="Lelandais-Briere C."/>
            <person name="Owens G.L."/>
            <person name="Carrere S."/>
            <person name="Mayjonade B."/>
            <person name="Legrand L."/>
            <person name="Gill N."/>
            <person name="Kane N.C."/>
            <person name="Bowers J.E."/>
            <person name="Hubner S."/>
            <person name="Bellec A."/>
            <person name="Berard A."/>
            <person name="Berges H."/>
            <person name="Blanchet N."/>
            <person name="Boniface M.C."/>
            <person name="Brunel D."/>
            <person name="Catrice O."/>
            <person name="Chaidir N."/>
            <person name="Claudel C."/>
            <person name="Donnadieu C."/>
            <person name="Faraut T."/>
            <person name="Fievet G."/>
            <person name="Helmstetter N."/>
            <person name="King M."/>
            <person name="Knapp S.J."/>
            <person name="Lai Z."/>
            <person name="Le Paslier M.C."/>
            <person name="Lippi Y."/>
            <person name="Lorenzon L."/>
            <person name="Mandel J.R."/>
            <person name="Marage G."/>
            <person name="Marchand G."/>
            <person name="Marquand E."/>
            <person name="Bret-Mestries E."/>
            <person name="Morien E."/>
            <person name="Nambeesan S."/>
            <person name="Nguyen T."/>
            <person name="Pegot-Espagnet P."/>
            <person name="Pouilly N."/>
            <person name="Raftis F."/>
            <person name="Sallet E."/>
            <person name="Schiex T."/>
            <person name="Thomas J."/>
            <person name="Vandecasteele C."/>
            <person name="Vares D."/>
            <person name="Vear F."/>
            <person name="Vautrin S."/>
            <person name="Crespi M."/>
            <person name="Mangin B."/>
            <person name="Burke J.M."/>
            <person name="Salse J."/>
            <person name="Munos S."/>
            <person name="Vincourt P."/>
            <person name="Rieseberg L.H."/>
            <person name="Langlade N.B."/>
        </authorList>
    </citation>
    <scope>NUCLEOTIDE SEQUENCE</scope>
    <source>
        <tissue evidence="12">Leaves</tissue>
    </source>
</reference>
<dbReference type="InterPro" id="IPR013083">
    <property type="entry name" value="Znf_RING/FYVE/PHD"/>
</dbReference>
<dbReference type="Gene3D" id="3.30.40.10">
    <property type="entry name" value="Zinc/RING finger domain, C3HC4 (zinc finger)"/>
    <property type="match status" value="1"/>
</dbReference>
<dbReference type="PROSITE" id="PS50089">
    <property type="entry name" value="ZF_RING_2"/>
    <property type="match status" value="1"/>
</dbReference>
<evidence type="ECO:0000259" key="11">
    <source>
        <dbReference type="PROSITE" id="PS50089"/>
    </source>
</evidence>
<dbReference type="SUPFAM" id="SSF57850">
    <property type="entry name" value="RING/U-box"/>
    <property type="match status" value="1"/>
</dbReference>
<dbReference type="PANTHER" id="PTHR22937:SF170">
    <property type="entry name" value="RING-TYPE E3 UBIQUITIN TRANSFERASE"/>
    <property type="match status" value="1"/>
</dbReference>
<dbReference type="InterPro" id="IPR045191">
    <property type="entry name" value="MBR1/2-like"/>
</dbReference>
<dbReference type="GO" id="GO:0043161">
    <property type="term" value="P:proteasome-mediated ubiquitin-dependent protein catabolic process"/>
    <property type="evidence" value="ECO:0007669"/>
    <property type="project" value="UniProtKB-ARBA"/>
</dbReference>
<dbReference type="SMART" id="SM00184">
    <property type="entry name" value="RING"/>
    <property type="match status" value="1"/>
</dbReference>
<evidence type="ECO:0000256" key="4">
    <source>
        <dbReference type="ARBA" id="ARBA00022679"/>
    </source>
</evidence>
<name>A0A9K3DPP0_HELAN</name>
<dbReference type="FunFam" id="3.30.40.10:FF:000309">
    <property type="entry name" value="E3 ubiquitin-protein ligase MBR2"/>
    <property type="match status" value="1"/>
</dbReference>
<keyword evidence="8" id="KW-0862">Zinc</keyword>
<evidence type="ECO:0000256" key="8">
    <source>
        <dbReference type="ARBA" id="ARBA00022833"/>
    </source>
</evidence>
<sequence length="575" mass="62439">MQGQNNAIGSLPESLTLEHGSGSSDSAVASFIRNSPVDAHQETRNLSMWNTGESSSTSVPNAWSSFIKAQHERSANRLSLGDLNLNPTHTHANNGHHGHNVTVNSSTRVGKTPLTHASGSSSGPVEMEAQQLSRKRKAAELSIGQSSSSGIESSNIYQRPGGTDSVWQSVSENPTPTNIISFDPIIPRLGSNIGGVSSDYRSIENVRRNVRIRTNNSHQQDQLSFSSPHPSLGLNLVAAGDSSSSQAGQPMLRVPPLTRNVHASSRNSTSSRANRPIASNIIDGSRDTSRTTPANISDHPLFVQLNDIRNTAQTAVNLDLNSVGGHETNNRASSLYSSRRRTELLRRSLLSSIDSRASSSGGQNRNLFSRIPPPVNASASASASQETGIPTVNPITGHHHHRARTLNRQVDGAFGFPYLSSTTVSGGSERRGRLVSEMRNVLDRIRRGEGLRFEDVMLLDQSVFYGMVDIHDRHRDMRLDIDNMSYEELLALEERIGNVNTGLTEENIYKHLKQKTYASVAGETDAEPCCICQEEYKNGDDLGALGCGHEFHTGCIKQWLLQKNACPVCKSAASK</sequence>
<dbReference type="OrthoDB" id="8062037at2759"/>
<evidence type="ECO:0000256" key="7">
    <source>
        <dbReference type="ARBA" id="ARBA00022786"/>
    </source>
</evidence>
<feature type="region of interest" description="Disordered" evidence="10">
    <location>
        <begin position="238"/>
        <end position="296"/>
    </location>
</feature>
<organism evidence="12 13">
    <name type="scientific">Helianthus annuus</name>
    <name type="common">Common sunflower</name>
    <dbReference type="NCBI Taxonomy" id="4232"/>
    <lineage>
        <taxon>Eukaryota</taxon>
        <taxon>Viridiplantae</taxon>
        <taxon>Streptophyta</taxon>
        <taxon>Embryophyta</taxon>
        <taxon>Tracheophyta</taxon>
        <taxon>Spermatophyta</taxon>
        <taxon>Magnoliopsida</taxon>
        <taxon>eudicotyledons</taxon>
        <taxon>Gunneridae</taxon>
        <taxon>Pentapetalae</taxon>
        <taxon>asterids</taxon>
        <taxon>campanulids</taxon>
        <taxon>Asterales</taxon>
        <taxon>Asteraceae</taxon>
        <taxon>Asteroideae</taxon>
        <taxon>Heliantheae alliance</taxon>
        <taxon>Heliantheae</taxon>
        <taxon>Helianthus</taxon>
    </lineage>
</organism>
<feature type="compositionally biased region" description="Polar residues" evidence="10">
    <location>
        <begin position="105"/>
        <end position="123"/>
    </location>
</feature>
<keyword evidence="13" id="KW-1185">Reference proteome</keyword>
<feature type="compositionally biased region" description="Low complexity" evidence="10">
    <location>
        <begin position="263"/>
        <end position="275"/>
    </location>
</feature>
<evidence type="ECO:0000256" key="5">
    <source>
        <dbReference type="ARBA" id="ARBA00022723"/>
    </source>
</evidence>
<proteinExistence type="predicted"/>
<evidence type="ECO:0000256" key="3">
    <source>
        <dbReference type="ARBA" id="ARBA00012483"/>
    </source>
</evidence>
<dbReference type="InterPro" id="IPR001841">
    <property type="entry name" value="Znf_RING"/>
</dbReference>
<dbReference type="EC" id="2.3.2.27" evidence="3"/>
<comment type="pathway">
    <text evidence="2">Protein modification; protein ubiquitination.</text>
</comment>
<dbReference type="Gramene" id="mRNA:HanXRQr2_Chr16g0735141">
    <property type="protein sequence ID" value="mRNA:HanXRQr2_Chr16g0735141"/>
    <property type="gene ID" value="HanXRQr2_Chr16g0735141"/>
</dbReference>
<dbReference type="GO" id="GO:0008270">
    <property type="term" value="F:zinc ion binding"/>
    <property type="evidence" value="ECO:0007669"/>
    <property type="project" value="UniProtKB-KW"/>
</dbReference>
<feature type="region of interest" description="Disordered" evidence="10">
    <location>
        <begin position="353"/>
        <end position="399"/>
    </location>
</feature>
<feature type="domain" description="RING-type" evidence="11">
    <location>
        <begin position="529"/>
        <end position="570"/>
    </location>
</feature>
<evidence type="ECO:0000256" key="10">
    <source>
        <dbReference type="SAM" id="MobiDB-lite"/>
    </source>
</evidence>
<dbReference type="Pfam" id="PF13639">
    <property type="entry name" value="zf-RING_2"/>
    <property type="match status" value="1"/>
</dbReference>
<evidence type="ECO:0000256" key="2">
    <source>
        <dbReference type="ARBA" id="ARBA00004906"/>
    </source>
</evidence>
<comment type="caution">
    <text evidence="12">The sequence shown here is derived from an EMBL/GenBank/DDBJ whole genome shotgun (WGS) entry which is preliminary data.</text>
</comment>
<evidence type="ECO:0000256" key="6">
    <source>
        <dbReference type="ARBA" id="ARBA00022771"/>
    </source>
</evidence>
<keyword evidence="4" id="KW-0808">Transferase</keyword>
<gene>
    <name evidence="12" type="ORF">HanXRQr2_Chr16g0735141</name>
</gene>
<dbReference type="GO" id="GO:0010228">
    <property type="term" value="P:vegetative to reproductive phase transition of meristem"/>
    <property type="evidence" value="ECO:0007669"/>
    <property type="project" value="UniProtKB-ARBA"/>
</dbReference>
<evidence type="ECO:0000256" key="1">
    <source>
        <dbReference type="ARBA" id="ARBA00000900"/>
    </source>
</evidence>
<protein>
    <recommendedName>
        <fullName evidence="3">RING-type E3 ubiquitin transferase</fullName>
        <ecNumber evidence="3">2.3.2.27</ecNumber>
    </recommendedName>
</protein>
<dbReference type="Proteomes" id="UP000215914">
    <property type="component" value="Unassembled WGS sequence"/>
</dbReference>
<evidence type="ECO:0000256" key="9">
    <source>
        <dbReference type="PROSITE-ProRule" id="PRU00175"/>
    </source>
</evidence>
<feature type="compositionally biased region" description="Low complexity" evidence="10">
    <location>
        <begin position="142"/>
        <end position="154"/>
    </location>
</feature>
<dbReference type="AlphaFoldDB" id="A0A9K3DPP0"/>
<feature type="region of interest" description="Disordered" evidence="10">
    <location>
        <begin position="1"/>
        <end position="27"/>
    </location>
</feature>
<evidence type="ECO:0000313" key="13">
    <source>
        <dbReference type="Proteomes" id="UP000215914"/>
    </source>
</evidence>
<dbReference type="EMBL" id="MNCJ02000331">
    <property type="protein sequence ID" value="KAF5758930.1"/>
    <property type="molecule type" value="Genomic_DNA"/>
</dbReference>
<dbReference type="PANTHER" id="PTHR22937">
    <property type="entry name" value="E3 UBIQUITIN-PROTEIN LIGASE RNF165"/>
    <property type="match status" value="1"/>
</dbReference>
<keyword evidence="5" id="KW-0479">Metal-binding</keyword>
<reference evidence="12" key="2">
    <citation type="submission" date="2020-06" db="EMBL/GenBank/DDBJ databases">
        <title>Helianthus annuus Genome sequencing and assembly Release 2.</title>
        <authorList>
            <person name="Gouzy J."/>
            <person name="Langlade N."/>
            <person name="Munos S."/>
        </authorList>
    </citation>
    <scope>NUCLEOTIDE SEQUENCE</scope>
    <source>
        <tissue evidence="12">Leaves</tissue>
    </source>
</reference>